<evidence type="ECO:0000313" key="3">
    <source>
        <dbReference type="Proteomes" id="UP000836841"/>
    </source>
</evidence>
<dbReference type="Pfam" id="PF00227">
    <property type="entry name" value="Proteasome"/>
    <property type="match status" value="1"/>
</dbReference>
<dbReference type="InterPro" id="IPR001353">
    <property type="entry name" value="Proteasome_sua/b"/>
</dbReference>
<reference evidence="2 3" key="1">
    <citation type="submission" date="2022-03" db="EMBL/GenBank/DDBJ databases">
        <authorList>
            <person name="Nunn A."/>
            <person name="Chopra R."/>
            <person name="Nunn A."/>
            <person name="Contreras Garrido A."/>
        </authorList>
    </citation>
    <scope>NUCLEOTIDE SEQUENCE [LARGE SCALE GENOMIC DNA]</scope>
</reference>
<keyword evidence="3" id="KW-1185">Reference proteome</keyword>
<organism evidence="2 3">
    <name type="scientific">Thlaspi arvense</name>
    <name type="common">Field penny-cress</name>
    <dbReference type="NCBI Taxonomy" id="13288"/>
    <lineage>
        <taxon>Eukaryota</taxon>
        <taxon>Viridiplantae</taxon>
        <taxon>Streptophyta</taxon>
        <taxon>Embryophyta</taxon>
        <taxon>Tracheophyta</taxon>
        <taxon>Spermatophyta</taxon>
        <taxon>Magnoliopsida</taxon>
        <taxon>eudicotyledons</taxon>
        <taxon>Gunneridae</taxon>
        <taxon>Pentapetalae</taxon>
        <taxon>rosids</taxon>
        <taxon>malvids</taxon>
        <taxon>Brassicales</taxon>
        <taxon>Brassicaceae</taxon>
        <taxon>Thlaspideae</taxon>
        <taxon>Thlaspi</taxon>
    </lineage>
</organism>
<dbReference type="GO" id="GO:0005839">
    <property type="term" value="C:proteasome core complex"/>
    <property type="evidence" value="ECO:0007669"/>
    <property type="project" value="InterPro"/>
</dbReference>
<name>A0AAU9TCN3_THLAR</name>
<gene>
    <name evidence="2" type="ORF">TAV2_LOCUS26385</name>
</gene>
<proteinExistence type="predicted"/>
<dbReference type="GO" id="GO:0051603">
    <property type="term" value="P:proteolysis involved in protein catabolic process"/>
    <property type="evidence" value="ECO:0007669"/>
    <property type="project" value="InterPro"/>
</dbReference>
<dbReference type="InterPro" id="IPR050115">
    <property type="entry name" value="Proteasome_alpha"/>
</dbReference>
<protein>
    <submittedName>
        <fullName evidence="2">Uncharacterized protein</fullName>
    </submittedName>
</protein>
<dbReference type="EMBL" id="CAJVSB020000954">
    <property type="protein sequence ID" value="CAH2080683.1"/>
    <property type="molecule type" value="Genomic_DNA"/>
</dbReference>
<evidence type="ECO:0000313" key="2">
    <source>
        <dbReference type="EMBL" id="CAH2080683.1"/>
    </source>
</evidence>
<dbReference type="Gene3D" id="3.60.20.10">
    <property type="entry name" value="Glutamine Phosphoribosylpyrophosphate, subunit 1, domain 1"/>
    <property type="match status" value="1"/>
</dbReference>
<evidence type="ECO:0000256" key="1">
    <source>
        <dbReference type="ARBA" id="ARBA00022942"/>
    </source>
</evidence>
<dbReference type="InterPro" id="IPR029055">
    <property type="entry name" value="Ntn_hydrolases_N"/>
</dbReference>
<sequence>MEAVKQGSAAIGLRSKTHVVLASVNKAQLELSSHQKKIFMVDDHIGVTIAGRRASWQSAGVQRLGFLRGGR</sequence>
<dbReference type="AlphaFoldDB" id="A0AAU9TCN3"/>
<dbReference type="SUPFAM" id="SSF56235">
    <property type="entry name" value="N-terminal nucleophile aminohydrolases (Ntn hydrolases)"/>
    <property type="match status" value="1"/>
</dbReference>
<accession>A0AAU9TCN3</accession>
<dbReference type="Proteomes" id="UP000836841">
    <property type="component" value="Unassembled WGS sequence"/>
</dbReference>
<comment type="caution">
    <text evidence="2">The sequence shown here is derived from an EMBL/GenBank/DDBJ whole genome shotgun (WGS) entry which is preliminary data.</text>
</comment>
<dbReference type="PANTHER" id="PTHR11599">
    <property type="entry name" value="PROTEASOME SUBUNIT ALPHA/BETA"/>
    <property type="match status" value="1"/>
</dbReference>
<keyword evidence="1" id="KW-0647">Proteasome</keyword>